<evidence type="ECO:0000313" key="3">
    <source>
        <dbReference type="Proteomes" id="UP001056937"/>
    </source>
</evidence>
<evidence type="ECO:0000259" key="1">
    <source>
        <dbReference type="Pfam" id="PF01590"/>
    </source>
</evidence>
<dbReference type="InterPro" id="IPR029016">
    <property type="entry name" value="GAF-like_dom_sf"/>
</dbReference>
<dbReference type="PANTHER" id="PTHR43102">
    <property type="entry name" value="SLR1143 PROTEIN"/>
    <property type="match status" value="1"/>
</dbReference>
<proteinExistence type="predicted"/>
<dbReference type="PANTHER" id="PTHR43102:SF2">
    <property type="entry name" value="GAF DOMAIN-CONTAINING PROTEIN"/>
    <property type="match status" value="1"/>
</dbReference>
<sequence length="143" mass="15286">MERSGLLLPGGEGLQALVEQAAKAFGTPMAAISVIDRHRQWFKARVGLAVSETSRDVSFCAHAIHQPGEALVVPDASEDRRFAGNPLVTGAPFIRFYAGMPLVDQSGYALGALCVLDAAPRPQGINMFDLLELARRAERLIGG</sequence>
<dbReference type="Proteomes" id="UP001056937">
    <property type="component" value="Chromosome 1"/>
</dbReference>
<evidence type="ECO:0000313" key="2">
    <source>
        <dbReference type="EMBL" id="USI74608.1"/>
    </source>
</evidence>
<keyword evidence="3" id="KW-1185">Reference proteome</keyword>
<reference evidence="2" key="1">
    <citation type="journal article" date="2022" name="Toxins">
        <title>Genomic Analysis of Sphingopyxis sp. USTB-05 for Biodegrading Cyanobacterial Hepatotoxins.</title>
        <authorList>
            <person name="Liu C."/>
            <person name="Xu Q."/>
            <person name="Zhao Z."/>
            <person name="Zhang H."/>
            <person name="Liu X."/>
            <person name="Yin C."/>
            <person name="Liu Y."/>
            <person name="Yan H."/>
        </authorList>
    </citation>
    <scope>NUCLEOTIDE SEQUENCE</scope>
    <source>
        <strain evidence="2">NBD5</strain>
    </source>
</reference>
<dbReference type="EMBL" id="CP084930">
    <property type="protein sequence ID" value="USI74608.1"/>
    <property type="molecule type" value="Genomic_DNA"/>
</dbReference>
<organism evidence="2 3">
    <name type="scientific">Sphingomonas morindae</name>
    <dbReference type="NCBI Taxonomy" id="1541170"/>
    <lineage>
        <taxon>Bacteria</taxon>
        <taxon>Pseudomonadati</taxon>
        <taxon>Pseudomonadota</taxon>
        <taxon>Alphaproteobacteria</taxon>
        <taxon>Sphingomonadales</taxon>
        <taxon>Sphingomonadaceae</taxon>
        <taxon>Sphingomonas</taxon>
    </lineage>
</organism>
<dbReference type="Pfam" id="PF01590">
    <property type="entry name" value="GAF"/>
    <property type="match status" value="1"/>
</dbReference>
<dbReference type="InterPro" id="IPR003018">
    <property type="entry name" value="GAF"/>
</dbReference>
<protein>
    <submittedName>
        <fullName evidence="2">GAF domain-containing protein</fullName>
    </submittedName>
</protein>
<name>A0ABY4XCB4_9SPHN</name>
<dbReference type="SUPFAM" id="SSF55781">
    <property type="entry name" value="GAF domain-like"/>
    <property type="match status" value="1"/>
</dbReference>
<feature type="domain" description="GAF" evidence="1">
    <location>
        <begin position="14"/>
        <end position="122"/>
    </location>
</feature>
<gene>
    <name evidence="2" type="ORF">LHA26_15260</name>
</gene>
<dbReference type="RefSeq" id="WP_302898077.1">
    <property type="nucleotide sequence ID" value="NZ_CP084930.1"/>
</dbReference>
<dbReference type="Gene3D" id="3.30.450.40">
    <property type="match status" value="1"/>
</dbReference>
<accession>A0ABY4XCB4</accession>